<dbReference type="EMBL" id="JABXBU010000012">
    <property type="protein sequence ID" value="KAF8789761.1"/>
    <property type="molecule type" value="Genomic_DNA"/>
</dbReference>
<reference evidence="9" key="1">
    <citation type="journal article" date="2020" name="bioRxiv">
        <title>Chromosome-level reference genome of the European wasp spider Argiope bruennichi: a resource for studies on range expansion and evolutionary adaptation.</title>
        <authorList>
            <person name="Sheffer M.M."/>
            <person name="Hoppe A."/>
            <person name="Krehenwinkel H."/>
            <person name="Uhl G."/>
            <person name="Kuss A.W."/>
            <person name="Jensen L."/>
            <person name="Jensen C."/>
            <person name="Gillespie R.G."/>
            <person name="Hoff K.J."/>
            <person name="Prost S."/>
        </authorList>
    </citation>
    <scope>NUCLEOTIDE SEQUENCE</scope>
</reference>
<feature type="region of interest" description="Disordered" evidence="7">
    <location>
        <begin position="766"/>
        <end position="795"/>
    </location>
</feature>
<comment type="caution">
    <text evidence="9">The sequence shown here is derived from an EMBL/GenBank/DDBJ whole genome shotgun (WGS) entry which is preliminary data.</text>
</comment>
<dbReference type="GO" id="GO:0016787">
    <property type="term" value="F:hydrolase activity"/>
    <property type="evidence" value="ECO:0007669"/>
    <property type="project" value="UniProtKB-KW"/>
</dbReference>
<evidence type="ECO:0000259" key="8">
    <source>
        <dbReference type="PROSITE" id="PS50006"/>
    </source>
</evidence>
<feature type="compositionally biased region" description="Basic and acidic residues" evidence="7">
    <location>
        <begin position="281"/>
        <end position="290"/>
    </location>
</feature>
<keyword evidence="10" id="KW-1185">Reference proteome</keyword>
<keyword evidence="4 9" id="KW-0347">Helicase</keyword>
<dbReference type="Pfam" id="PF00498">
    <property type="entry name" value="FHA"/>
    <property type="match status" value="1"/>
</dbReference>
<evidence type="ECO:0000256" key="5">
    <source>
        <dbReference type="ARBA" id="ARBA00022840"/>
    </source>
</evidence>
<evidence type="ECO:0000256" key="3">
    <source>
        <dbReference type="ARBA" id="ARBA00022801"/>
    </source>
</evidence>
<dbReference type="InterPro" id="IPR041679">
    <property type="entry name" value="DNA2/NAM7-like_C"/>
</dbReference>
<dbReference type="PANTHER" id="PTHR43788:SF8">
    <property type="entry name" value="DNA-BINDING PROTEIN SMUBP-2"/>
    <property type="match status" value="1"/>
</dbReference>
<dbReference type="Pfam" id="PF13086">
    <property type="entry name" value="AAA_11"/>
    <property type="match status" value="1"/>
</dbReference>
<name>A0A8T0FFL6_ARGBR</name>
<feature type="compositionally biased region" description="Low complexity" evidence="7">
    <location>
        <begin position="733"/>
        <end position="749"/>
    </location>
</feature>
<comment type="similarity">
    <text evidence="1">Belongs to the DNA2/NAM7 helicase family.</text>
</comment>
<evidence type="ECO:0000256" key="4">
    <source>
        <dbReference type="ARBA" id="ARBA00022806"/>
    </source>
</evidence>
<evidence type="ECO:0000256" key="6">
    <source>
        <dbReference type="SAM" id="Coils"/>
    </source>
</evidence>
<keyword evidence="2" id="KW-0547">Nucleotide-binding</keyword>
<keyword evidence="6" id="KW-0175">Coiled coil</keyword>
<dbReference type="InterPro" id="IPR041677">
    <property type="entry name" value="DNA2/NAM7_AAA_11"/>
</dbReference>
<dbReference type="InterPro" id="IPR027417">
    <property type="entry name" value="P-loop_NTPase"/>
</dbReference>
<evidence type="ECO:0000256" key="7">
    <source>
        <dbReference type="SAM" id="MobiDB-lite"/>
    </source>
</evidence>
<feature type="domain" description="FHA" evidence="8">
    <location>
        <begin position="96"/>
        <end position="144"/>
    </location>
</feature>
<feature type="region of interest" description="Disordered" evidence="7">
    <location>
        <begin position="714"/>
        <end position="754"/>
    </location>
</feature>
<evidence type="ECO:0000313" key="9">
    <source>
        <dbReference type="EMBL" id="KAF8789761.1"/>
    </source>
</evidence>
<proteinExistence type="inferred from homology"/>
<dbReference type="SUPFAM" id="SSF49879">
    <property type="entry name" value="SMAD/FHA domain"/>
    <property type="match status" value="1"/>
</dbReference>
<evidence type="ECO:0000313" key="10">
    <source>
        <dbReference type="Proteomes" id="UP000807504"/>
    </source>
</evidence>
<evidence type="ECO:0000256" key="1">
    <source>
        <dbReference type="ARBA" id="ARBA00007913"/>
    </source>
</evidence>
<dbReference type="InterPro" id="IPR050534">
    <property type="entry name" value="Coronavir_polyprotein_1ab"/>
</dbReference>
<feature type="compositionally biased region" description="Basic and acidic residues" evidence="7">
    <location>
        <begin position="553"/>
        <end position="587"/>
    </location>
</feature>
<dbReference type="PANTHER" id="PTHR43788">
    <property type="entry name" value="DNA2/NAM7 HELICASE FAMILY MEMBER"/>
    <property type="match status" value="1"/>
</dbReference>
<feature type="compositionally biased region" description="Basic and acidic residues" evidence="7">
    <location>
        <begin position="530"/>
        <end position="542"/>
    </location>
</feature>
<dbReference type="Gene3D" id="2.60.200.20">
    <property type="match status" value="1"/>
</dbReference>
<feature type="region of interest" description="Disordered" evidence="7">
    <location>
        <begin position="262"/>
        <end position="308"/>
    </location>
</feature>
<organism evidence="9 10">
    <name type="scientific">Argiope bruennichi</name>
    <name type="common">Wasp spider</name>
    <name type="synonym">Aranea bruennichi</name>
    <dbReference type="NCBI Taxonomy" id="94029"/>
    <lineage>
        <taxon>Eukaryota</taxon>
        <taxon>Metazoa</taxon>
        <taxon>Ecdysozoa</taxon>
        <taxon>Arthropoda</taxon>
        <taxon>Chelicerata</taxon>
        <taxon>Arachnida</taxon>
        <taxon>Araneae</taxon>
        <taxon>Araneomorphae</taxon>
        <taxon>Entelegynae</taxon>
        <taxon>Araneoidea</taxon>
        <taxon>Araneidae</taxon>
        <taxon>Argiope</taxon>
    </lineage>
</organism>
<dbReference type="GO" id="GO:0043139">
    <property type="term" value="F:5'-3' DNA helicase activity"/>
    <property type="evidence" value="ECO:0007669"/>
    <property type="project" value="TreeGrafter"/>
</dbReference>
<dbReference type="GO" id="GO:0005524">
    <property type="term" value="F:ATP binding"/>
    <property type="evidence" value="ECO:0007669"/>
    <property type="project" value="UniProtKB-KW"/>
</dbReference>
<dbReference type="InterPro" id="IPR000253">
    <property type="entry name" value="FHA_dom"/>
</dbReference>
<keyword evidence="5" id="KW-0067">ATP-binding</keyword>
<dbReference type="CDD" id="cd18808">
    <property type="entry name" value="SF1_C_Upf1"/>
    <property type="match status" value="1"/>
</dbReference>
<protein>
    <submittedName>
        <fullName evidence="9">Putative helicase senataxin like protein</fullName>
    </submittedName>
</protein>
<feature type="compositionally biased region" description="Basic and acidic residues" evidence="7">
    <location>
        <begin position="714"/>
        <end position="732"/>
    </location>
</feature>
<dbReference type="CDD" id="cd00060">
    <property type="entry name" value="FHA"/>
    <property type="match status" value="1"/>
</dbReference>
<dbReference type="InterPro" id="IPR008984">
    <property type="entry name" value="SMAD_FHA_dom_sf"/>
</dbReference>
<dbReference type="SMART" id="SM00240">
    <property type="entry name" value="FHA"/>
    <property type="match status" value="1"/>
</dbReference>
<accession>A0A8T0FFL6</accession>
<dbReference type="SUPFAM" id="SSF52540">
    <property type="entry name" value="P-loop containing nucleoside triphosphate hydrolases"/>
    <property type="match status" value="1"/>
</dbReference>
<gene>
    <name evidence="9" type="ORF">HNY73_007674</name>
</gene>
<feature type="compositionally biased region" description="Basic and acidic residues" evidence="7">
    <location>
        <begin position="602"/>
        <end position="616"/>
    </location>
</feature>
<feature type="region of interest" description="Disordered" evidence="7">
    <location>
        <begin position="516"/>
        <end position="628"/>
    </location>
</feature>
<keyword evidence="3" id="KW-0378">Hydrolase</keyword>
<dbReference type="Proteomes" id="UP000807504">
    <property type="component" value="Unassembled WGS sequence"/>
</dbReference>
<evidence type="ECO:0000256" key="2">
    <source>
        <dbReference type="ARBA" id="ARBA00022741"/>
    </source>
</evidence>
<feature type="compositionally biased region" description="Polar residues" evidence="7">
    <location>
        <begin position="766"/>
        <end position="786"/>
    </location>
</feature>
<feature type="coiled-coil region" evidence="6">
    <location>
        <begin position="1471"/>
        <end position="1530"/>
    </location>
</feature>
<sequence length="1861" mass="212194">MYMFAARMKDATKEEFEPEIDKISRNIVANFSLPLLLVQDLLGAMKAVSREIIKWEITQVPYIIEFGTVMAMDYFLKQINPANSKPLIICLETNEVTIGRSSVVSLTGFNKVSRKHASFMNKNGRWFVRDLGSLNKLYVNFKEVNTEWVPLEIGDIVGFGTPSYIEDGGLVCVFAAKNRIKQEVFEEIEAPNCDAKNSEKVQNVSKVKDVKLFTVKQELSSNQYGGCQQIMTISKPECTFQTDVSSVSASTGNNVANITKINSGNTVEPSNKIAPQNKYESSSKESKPIIKTEPNGTDDNELPSVKDTSFNKHLPINFKKDVEDMSICDNIETTPTCEAKLFLKNNAEDTKQMLDKNVTSELKKANTPINEWHKEDGEQNGKNDLIPHENNFKCSGKLQDMKILSCHKTRDIKYLYSQMKNCSVRLVRCDSKYFRWPPEINFNKIFASVEKHQNFSEHSIPQTMQDAKEIEGNNTETRQEQNSEYHQSRKKFKECIREVKSGINVALKLKVTKNRIMSSSSETSGDESESEKKDAKISKDTTSDNGMKTKSKKPTEVNKSRDASCRKNRSLHETFEARKVPEKRKQCFFESPSTKRAKHTKKCENPSRLNDSEHLSSRNSANASSRKADYRNMKISRNLRDESSFYVPRNSYYSKYWTPEYNEFETGEIRESLKPDVFFKTKQTAGRTLLTDPKPMEYRPRRMRGREEWFKERCSYSHRHSDQNERISEKGNEGTSYSSKSSSGQGFASSKEHPSIVNRKISAELSSHQTLSSSKGNTSNASQKNPTELFPSERFIASRGNISTITRRNTIEEFSSEPSEESNEISSIVSQRNTVELISNQSFGSLEENFCMASRKQSLQHKPENASLINSTAVMIQNNTASSQSTSLSIPRRRFLVEIQTNADEVSKNEGLVAKEIVPQCSEKQDCNSTLIARSIKNINISTFSTVEATRTEEENQISMNNTIASISSNPRIVSLPASTSTFSFEVKNQMNCKEREATTENKISTSEVSDISEIRSKLEKIIEKTRNTQFLPKEIFSKTDKMSNDRKVAVVSPVNHDNLQPSNLNQPETVSTPYLHTSIKEKITNRVHSTYILSPVKPNSKPILSNSEFTSAEEAKGSASETKYRSRYLIKSIVYWNPKWLEEQAKNKKPPPVISKGGSVLPLRFSSYDSYMKSFNPMISLEIWESLFRESKPLWLKKEVRNSFYFLVRSNNVQHSLIELQCESIVNENFSFLPSEGNIILLGISDIGNGLENSMFGYIHRHKVESALEKEKMTEWQKVPKEWQENAKLWTFSMFIKKSKKDFQFGTVSVAYGILNIRNKLQLADALIGFKDSPIQNDILRPTKEMFSFCKSISRIPRPLLIQTVSDEIKKENPHSKLILINAPAGTGKTGAIIGIVEKLLFNSAYKMKLLLCASSDMTIDEIGLRLVELNERCSWRRNSIKFIRLGQSENIPAKLQIHTLEKKILKMFKEQNKKEFQEREKELKVLEDKINDVLFKEQLKTNNRYRFRKSNDEALKCLMNQLQSLKEKNPYKNLDPVIHAAYESAILGDSDVILATLNTCMHPLMRKFFKSFKGESHACCIIDEISQCTELEVLQCLHPEINRLVLVGDLQQLQPPVASKYAIKWGFRRSMMERILKLFSVQFSCPPPLSLAEQHRMQSQICHFPSKYFYKDQLLTAADVDEKYRYSPLKPFVVYDVLEKEMLNPPANIEDNEPFLIANICAQLLQAVPAATIGVIVAHEDLAALYKIPLSLGNTTLKEIEINTVENYQGIERDIIIISCINPSLFAEGENFLSCEKKMNVAITRARQSLVICGHVSSMRHFKHWDALISDAQLRKNFISVSSLRQIPFVIMKTICRMS</sequence>
<dbReference type="InterPro" id="IPR047187">
    <property type="entry name" value="SF1_C_Upf1"/>
</dbReference>
<reference evidence="9" key="2">
    <citation type="submission" date="2020-06" db="EMBL/GenBank/DDBJ databases">
        <authorList>
            <person name="Sheffer M."/>
        </authorList>
    </citation>
    <scope>NUCLEOTIDE SEQUENCE</scope>
</reference>
<dbReference type="Pfam" id="PF13087">
    <property type="entry name" value="AAA_12"/>
    <property type="match status" value="1"/>
</dbReference>
<dbReference type="Gene3D" id="3.40.50.300">
    <property type="entry name" value="P-loop containing nucleotide triphosphate hydrolases"/>
    <property type="match status" value="2"/>
</dbReference>
<dbReference type="PROSITE" id="PS50006">
    <property type="entry name" value="FHA_DOMAIN"/>
    <property type="match status" value="1"/>
</dbReference>